<dbReference type="SUPFAM" id="SSF82784">
    <property type="entry name" value="OsmC-like"/>
    <property type="match status" value="1"/>
</dbReference>
<sequence length="159" mass="17149">MTGRHHSYVVTVTWTGNAGQGTTHYRAYDRSYRLEAPGKPALTGSADPAFMGDAAHWNPEELLVAALSACHKLWYLHLCADAGVVVTAYRDSAAGEMRESSGTGGGAFTLVTLRPQVRVAAADQIAGAKRLHAEAARRCFIKNSVNFPVRHEPTVTAER</sequence>
<evidence type="ECO:0000313" key="1">
    <source>
        <dbReference type="EMBL" id="MBK1668048.1"/>
    </source>
</evidence>
<dbReference type="PANTHER" id="PTHR42830">
    <property type="entry name" value="OSMOTICALLY INDUCIBLE FAMILY PROTEIN"/>
    <property type="match status" value="1"/>
</dbReference>
<reference evidence="1 2" key="1">
    <citation type="journal article" date="2020" name="Microorganisms">
        <title>Osmotic Adaptation and Compatible Solute Biosynthesis of Phototrophic Bacteria as Revealed from Genome Analyses.</title>
        <authorList>
            <person name="Imhoff J.F."/>
            <person name="Rahn T."/>
            <person name="Kunzel S."/>
            <person name="Keller A."/>
            <person name="Neulinger S.C."/>
        </authorList>
    </citation>
    <scope>NUCLEOTIDE SEQUENCE [LARGE SCALE GENOMIC DNA]</scope>
    <source>
        <strain evidence="1 2">DSM 9895</strain>
    </source>
</reference>
<evidence type="ECO:0000313" key="2">
    <source>
        <dbReference type="Proteomes" id="UP001296873"/>
    </source>
</evidence>
<name>A0ABS1DE74_9PROT</name>
<dbReference type="Gene3D" id="3.30.300.20">
    <property type="match status" value="1"/>
</dbReference>
<dbReference type="Proteomes" id="UP001296873">
    <property type="component" value="Unassembled WGS sequence"/>
</dbReference>
<dbReference type="RefSeq" id="WP_200340217.1">
    <property type="nucleotide sequence ID" value="NZ_NRRL01000016.1"/>
</dbReference>
<comment type="caution">
    <text evidence="1">The sequence shown here is derived from an EMBL/GenBank/DDBJ whole genome shotgun (WGS) entry which is preliminary data.</text>
</comment>
<dbReference type="PANTHER" id="PTHR42830:SF2">
    <property type="entry name" value="OSMC_OHR FAMILY PROTEIN"/>
    <property type="match status" value="1"/>
</dbReference>
<keyword evidence="2" id="KW-1185">Reference proteome</keyword>
<gene>
    <name evidence="1" type="ORF">CKO28_08360</name>
</gene>
<protein>
    <submittedName>
        <fullName evidence="1">Peroxiredoxin</fullName>
    </submittedName>
</protein>
<dbReference type="InterPro" id="IPR052707">
    <property type="entry name" value="OsmC_Ohr_Peroxiredoxin"/>
</dbReference>
<dbReference type="InterPro" id="IPR015946">
    <property type="entry name" value="KH_dom-like_a/b"/>
</dbReference>
<dbReference type="EMBL" id="NRRL01000016">
    <property type="protein sequence ID" value="MBK1668048.1"/>
    <property type="molecule type" value="Genomic_DNA"/>
</dbReference>
<accession>A0ABS1DE74</accession>
<proteinExistence type="predicted"/>
<dbReference type="Pfam" id="PF02566">
    <property type="entry name" value="OsmC"/>
    <property type="match status" value="1"/>
</dbReference>
<organism evidence="1 2">
    <name type="scientific">Rhodovibrio sodomensis</name>
    <dbReference type="NCBI Taxonomy" id="1088"/>
    <lineage>
        <taxon>Bacteria</taxon>
        <taxon>Pseudomonadati</taxon>
        <taxon>Pseudomonadota</taxon>
        <taxon>Alphaproteobacteria</taxon>
        <taxon>Rhodospirillales</taxon>
        <taxon>Rhodovibrionaceae</taxon>
        <taxon>Rhodovibrio</taxon>
    </lineage>
</organism>
<dbReference type="InterPro" id="IPR036102">
    <property type="entry name" value="OsmC/Ohrsf"/>
</dbReference>
<dbReference type="InterPro" id="IPR003718">
    <property type="entry name" value="OsmC/Ohr_fam"/>
</dbReference>